<dbReference type="Gene3D" id="2.30.30.40">
    <property type="entry name" value="SH3 Domains"/>
    <property type="match status" value="1"/>
</dbReference>
<dbReference type="OrthoDB" id="9813368at2"/>
<dbReference type="PANTHER" id="PTHR47053">
    <property type="entry name" value="MUREIN DD-ENDOPEPTIDASE MEPH-RELATED"/>
    <property type="match status" value="1"/>
</dbReference>
<keyword evidence="2" id="KW-0645">Protease</keyword>
<accession>A0A4U0P7Q4</accession>
<evidence type="ECO:0000313" key="6">
    <source>
        <dbReference type="EMBL" id="TJZ63515.1"/>
    </source>
</evidence>
<keyword evidence="3" id="KW-0378">Hydrolase</keyword>
<evidence type="ECO:0000256" key="4">
    <source>
        <dbReference type="ARBA" id="ARBA00022807"/>
    </source>
</evidence>
<dbReference type="PANTHER" id="PTHR47053:SF1">
    <property type="entry name" value="MUREIN DD-ENDOPEPTIDASE MEPH-RELATED"/>
    <property type="match status" value="1"/>
</dbReference>
<name>A0A4U0P7Q4_9SPHI</name>
<evidence type="ECO:0000256" key="2">
    <source>
        <dbReference type="ARBA" id="ARBA00022670"/>
    </source>
</evidence>
<dbReference type="GO" id="GO:0008234">
    <property type="term" value="F:cysteine-type peptidase activity"/>
    <property type="evidence" value="ECO:0007669"/>
    <property type="project" value="UniProtKB-KW"/>
</dbReference>
<dbReference type="GO" id="GO:0006508">
    <property type="term" value="P:proteolysis"/>
    <property type="evidence" value="ECO:0007669"/>
    <property type="project" value="UniProtKB-KW"/>
</dbReference>
<dbReference type="Proteomes" id="UP000306808">
    <property type="component" value="Unassembled WGS sequence"/>
</dbReference>
<dbReference type="Pfam" id="PF18348">
    <property type="entry name" value="SH3_16"/>
    <property type="match status" value="1"/>
</dbReference>
<keyword evidence="4" id="KW-0788">Thiol protease</keyword>
<reference evidence="6 7" key="1">
    <citation type="submission" date="2019-04" db="EMBL/GenBank/DDBJ databases">
        <title>Sphingobacterium olei sp. nov., isolated from oil-contaminated soil.</title>
        <authorList>
            <person name="Liu B."/>
        </authorList>
    </citation>
    <scope>NUCLEOTIDE SEQUENCE [LARGE SCALE GENOMIC DNA]</scope>
    <source>
        <strain evidence="6 7">HAL-9</strain>
    </source>
</reference>
<dbReference type="InterPro" id="IPR041382">
    <property type="entry name" value="SH3_16"/>
</dbReference>
<dbReference type="PROSITE" id="PS51935">
    <property type="entry name" value="NLPC_P60"/>
    <property type="match status" value="1"/>
</dbReference>
<evidence type="ECO:0000256" key="1">
    <source>
        <dbReference type="ARBA" id="ARBA00007074"/>
    </source>
</evidence>
<evidence type="ECO:0000313" key="7">
    <source>
        <dbReference type="Proteomes" id="UP000306808"/>
    </source>
</evidence>
<evidence type="ECO:0000259" key="5">
    <source>
        <dbReference type="PROSITE" id="PS51935"/>
    </source>
</evidence>
<dbReference type="EMBL" id="SUME01000001">
    <property type="protein sequence ID" value="TJZ63515.1"/>
    <property type="molecule type" value="Genomic_DNA"/>
</dbReference>
<comment type="caution">
    <text evidence="6">The sequence shown here is derived from an EMBL/GenBank/DDBJ whole genome shotgun (WGS) entry which is preliminary data.</text>
</comment>
<dbReference type="InterPro" id="IPR000064">
    <property type="entry name" value="NLP_P60_dom"/>
</dbReference>
<organism evidence="6 7">
    <name type="scientific">Sphingobacterium olei</name>
    <dbReference type="NCBI Taxonomy" id="2571155"/>
    <lineage>
        <taxon>Bacteria</taxon>
        <taxon>Pseudomonadati</taxon>
        <taxon>Bacteroidota</taxon>
        <taxon>Sphingobacteriia</taxon>
        <taxon>Sphingobacteriales</taxon>
        <taxon>Sphingobacteriaceae</taxon>
        <taxon>Sphingobacterium</taxon>
    </lineage>
</organism>
<dbReference type="SUPFAM" id="SSF54001">
    <property type="entry name" value="Cysteine proteinases"/>
    <property type="match status" value="1"/>
</dbReference>
<dbReference type="AlphaFoldDB" id="A0A4U0P7Q4"/>
<evidence type="ECO:0000256" key="3">
    <source>
        <dbReference type="ARBA" id="ARBA00022801"/>
    </source>
</evidence>
<keyword evidence="7" id="KW-1185">Reference proteome</keyword>
<comment type="similarity">
    <text evidence="1">Belongs to the peptidase C40 family.</text>
</comment>
<dbReference type="Gene3D" id="3.90.1720.10">
    <property type="entry name" value="endopeptidase domain like (from Nostoc punctiforme)"/>
    <property type="match status" value="1"/>
</dbReference>
<sequence>MCVASCNLSIVPLRAEPSHRSEMVTQILFGEEFEVLEEGKDFDRIRLFAVNYEGWIQNSQYSFIGQSTNNKSDIVDLEGAIAKIGGKSIHLIHGTAVSNEELAIGKESYLIEGKTRNPTLTDFENEFPKLIAHYLDSPYMWGGRSSAGIDCSGFSQVIYKHFGVFLKRDAWQQAEDGTIVDFLTEIKAGDLAFFDNEEGRIIHVGVMIDNETIIHAAGKVRIDKMDSLGIFNADVNRYSHKLRIVKRYFGD</sequence>
<feature type="domain" description="NlpC/P60" evidence="5">
    <location>
        <begin position="121"/>
        <end position="249"/>
    </location>
</feature>
<protein>
    <submittedName>
        <fullName evidence="6">NlpC/P60 family protein</fullName>
    </submittedName>
</protein>
<dbReference type="InterPro" id="IPR038765">
    <property type="entry name" value="Papain-like_cys_pep_sf"/>
</dbReference>
<dbReference type="RefSeq" id="WP_136900059.1">
    <property type="nucleotide sequence ID" value="NZ_SUME01000001.1"/>
</dbReference>
<proteinExistence type="inferred from homology"/>
<dbReference type="InterPro" id="IPR051202">
    <property type="entry name" value="Peptidase_C40"/>
</dbReference>
<dbReference type="Pfam" id="PF00877">
    <property type="entry name" value="NLPC_P60"/>
    <property type="match status" value="1"/>
</dbReference>
<gene>
    <name evidence="6" type="ORF">FAZ15_04345</name>
</gene>